<dbReference type="RefSeq" id="XP_002675243.1">
    <property type="nucleotide sequence ID" value="XM_002675197.1"/>
</dbReference>
<dbReference type="SMART" id="SM00174">
    <property type="entry name" value="RHO"/>
    <property type="match status" value="1"/>
</dbReference>
<keyword evidence="4" id="KW-1185">Reference proteome</keyword>
<dbReference type="Gene3D" id="3.40.50.300">
    <property type="entry name" value="P-loop containing nucleotide triphosphate hydrolases"/>
    <property type="match status" value="1"/>
</dbReference>
<dbReference type="NCBIfam" id="TIGR00231">
    <property type="entry name" value="small_GTP"/>
    <property type="match status" value="1"/>
</dbReference>
<dbReference type="GO" id="GO:0003924">
    <property type="term" value="F:GTPase activity"/>
    <property type="evidence" value="ECO:0007669"/>
    <property type="project" value="InterPro"/>
</dbReference>
<dbReference type="KEGG" id="ngr:NAEGRDRAFT_69550"/>
<evidence type="ECO:0000256" key="1">
    <source>
        <dbReference type="ARBA" id="ARBA00022741"/>
    </source>
</evidence>
<gene>
    <name evidence="3" type="ORF">NAEGRDRAFT_69550</name>
</gene>
<organism evidence="4">
    <name type="scientific">Naegleria gruberi</name>
    <name type="common">Amoeba</name>
    <dbReference type="NCBI Taxonomy" id="5762"/>
    <lineage>
        <taxon>Eukaryota</taxon>
        <taxon>Discoba</taxon>
        <taxon>Heterolobosea</taxon>
        <taxon>Tetramitia</taxon>
        <taxon>Eutetramitia</taxon>
        <taxon>Vahlkampfiidae</taxon>
        <taxon>Naegleria</taxon>
    </lineage>
</organism>
<dbReference type="InParanoid" id="D2VKU1"/>
<name>D2VKU1_NAEGR</name>
<dbReference type="STRING" id="5762.D2VKU1"/>
<dbReference type="InterPro" id="IPR027417">
    <property type="entry name" value="P-loop_NTPase"/>
</dbReference>
<dbReference type="SMART" id="SM00175">
    <property type="entry name" value="RAB"/>
    <property type="match status" value="1"/>
</dbReference>
<keyword evidence="1" id="KW-0547">Nucleotide-binding</keyword>
<dbReference type="PANTHER" id="PTHR24070">
    <property type="entry name" value="RAS, DI-RAS, AND RHEB FAMILY MEMBERS OF SMALL GTPASE SUPERFAMILY"/>
    <property type="match status" value="1"/>
</dbReference>
<dbReference type="eggNOG" id="KOG0395">
    <property type="taxonomic scope" value="Eukaryota"/>
</dbReference>
<dbReference type="SMART" id="SM00173">
    <property type="entry name" value="RAS"/>
    <property type="match status" value="1"/>
</dbReference>
<evidence type="ECO:0000256" key="2">
    <source>
        <dbReference type="ARBA" id="ARBA00023134"/>
    </source>
</evidence>
<dbReference type="InterPro" id="IPR001806">
    <property type="entry name" value="Small_GTPase"/>
</dbReference>
<dbReference type="OrthoDB" id="265044at2759"/>
<dbReference type="InterPro" id="IPR005225">
    <property type="entry name" value="Small_GTP-bd"/>
</dbReference>
<dbReference type="PROSITE" id="PS51419">
    <property type="entry name" value="RAB"/>
    <property type="match status" value="1"/>
</dbReference>
<dbReference type="GO" id="GO:0005525">
    <property type="term" value="F:GTP binding"/>
    <property type="evidence" value="ECO:0007669"/>
    <property type="project" value="UniProtKB-KW"/>
</dbReference>
<accession>D2VKU1</accession>
<dbReference type="AlphaFoldDB" id="D2VKU1"/>
<evidence type="ECO:0000313" key="3">
    <source>
        <dbReference type="EMBL" id="EFC42499.1"/>
    </source>
</evidence>
<dbReference type="InterPro" id="IPR020849">
    <property type="entry name" value="Small_GTPase_Ras-type"/>
</dbReference>
<dbReference type="EMBL" id="GG738879">
    <property type="protein sequence ID" value="EFC42499.1"/>
    <property type="molecule type" value="Genomic_DNA"/>
</dbReference>
<dbReference type="VEuPathDB" id="AmoebaDB:NAEGRDRAFT_69550"/>
<evidence type="ECO:0000313" key="4">
    <source>
        <dbReference type="Proteomes" id="UP000006671"/>
    </source>
</evidence>
<sequence>MHQLPSEILLLIFRYVKLDGKEHEQIMRDVLSLQTICATTYRSNQISNYFEPFWWNNIKRISGMLYESEQLLDFKQELIEKNMLRRCALMLFHSSGRKMCLNNDNHHKHHHQKEENHEMTIIVCGDGDSGRKALIYQFVDGHFPQYYPRIEDSFRKDINLYGANVVLNILYMAGGDDYKAIRQMAFKSAQCFIIMSDINNLESVRNIENYLKDLMEGNVDLKMFPIIFTLNKIDKLNDKYQEDEALKILNELIEKYQVSYGNIVKTSAINNINVDTLFRDTANLHFTPKRSIEDLKKYIKDNEEYHKHKKCTLM</sequence>
<dbReference type="GO" id="GO:0016020">
    <property type="term" value="C:membrane"/>
    <property type="evidence" value="ECO:0007669"/>
    <property type="project" value="InterPro"/>
</dbReference>
<keyword evidence="2" id="KW-0342">GTP-binding</keyword>
<dbReference type="Pfam" id="PF00071">
    <property type="entry name" value="Ras"/>
    <property type="match status" value="1"/>
</dbReference>
<dbReference type="GeneID" id="8851989"/>
<protein>
    <submittedName>
        <fullName evidence="3">Ras family small GTPase</fullName>
    </submittedName>
</protein>
<dbReference type="SUPFAM" id="SSF52540">
    <property type="entry name" value="P-loop containing nucleoside triphosphate hydrolases"/>
    <property type="match status" value="1"/>
</dbReference>
<dbReference type="Proteomes" id="UP000006671">
    <property type="component" value="Unassembled WGS sequence"/>
</dbReference>
<proteinExistence type="predicted"/>
<dbReference type="PRINTS" id="PR00449">
    <property type="entry name" value="RASTRNSFRMNG"/>
</dbReference>
<reference evidence="3 4" key="1">
    <citation type="journal article" date="2010" name="Cell">
        <title>The genome of Naegleria gruberi illuminates early eukaryotic versatility.</title>
        <authorList>
            <person name="Fritz-Laylin L.K."/>
            <person name="Prochnik S.E."/>
            <person name="Ginger M.L."/>
            <person name="Dacks J.B."/>
            <person name="Carpenter M.L."/>
            <person name="Field M.C."/>
            <person name="Kuo A."/>
            <person name="Paredez A."/>
            <person name="Chapman J."/>
            <person name="Pham J."/>
            <person name="Shu S."/>
            <person name="Neupane R."/>
            <person name="Cipriano M."/>
            <person name="Mancuso J."/>
            <person name="Tu H."/>
            <person name="Salamov A."/>
            <person name="Lindquist E."/>
            <person name="Shapiro H."/>
            <person name="Lucas S."/>
            <person name="Grigoriev I.V."/>
            <person name="Cande W.Z."/>
            <person name="Fulton C."/>
            <person name="Rokhsar D.S."/>
            <person name="Dawson S.C."/>
        </authorList>
    </citation>
    <scope>NUCLEOTIDE SEQUENCE [LARGE SCALE GENOMIC DNA]</scope>
    <source>
        <strain evidence="3 4">NEG-M</strain>
    </source>
</reference>
<dbReference type="GO" id="GO:0007165">
    <property type="term" value="P:signal transduction"/>
    <property type="evidence" value="ECO:0007669"/>
    <property type="project" value="InterPro"/>
</dbReference>
<dbReference type="PROSITE" id="PS51421">
    <property type="entry name" value="RAS"/>
    <property type="match status" value="1"/>
</dbReference>